<feature type="compositionally biased region" description="Low complexity" evidence="3">
    <location>
        <begin position="1"/>
        <end position="10"/>
    </location>
</feature>
<organism evidence="4 5">
    <name type="scientific">Streptomyces typhae</name>
    <dbReference type="NCBI Taxonomy" id="2681492"/>
    <lineage>
        <taxon>Bacteria</taxon>
        <taxon>Bacillati</taxon>
        <taxon>Actinomycetota</taxon>
        <taxon>Actinomycetes</taxon>
        <taxon>Kitasatosporales</taxon>
        <taxon>Streptomycetaceae</taxon>
        <taxon>Streptomyces</taxon>
    </lineage>
</organism>
<keyword evidence="2" id="KW-0408">Iron</keyword>
<dbReference type="Proteomes" id="UP000483802">
    <property type="component" value="Unassembled WGS sequence"/>
</dbReference>
<dbReference type="CDD" id="cd11033">
    <property type="entry name" value="CYP142-like"/>
    <property type="match status" value="1"/>
</dbReference>
<sequence>MPAPAEDATPAPAPDEDATPAPAPDEDATPGAPGAPDILDVFDPRVYARSVPYDRYRVLRDHHPVARQEEPAVLGWPAGPGFWAVTRHADVTAVLRDAATYSSYLGATQIRDPDPADLPFIRRMMLNQDPCPRARSGARGGDATGHHRLRTLLGGAFTPRRVARFADVARERAGALLAAAVAEARAGDGTCDLVAAVTDDYALLNLADLLGVPESDRGLLLHWTRRVIGYQDPDEAGEKVLGSDGQPVNPRSPALLADMFAYAARLAAYKRRHPGDDVMTTLATTPGLTTAELEMFFFLLTVAGNDTVRSAAPGGVLALAGHQGELRRLRAGAAPLPGAVEGLLRWHPPVLSFRRTAARDTKLGGIRIRRGDKVVVLHGAANRDERVFAEPDRLDLTRAPNPHVSFGDGPHLCLGAHFARLQLTVLYEELLAATPVLRLAGAPPRRLVSHFVNGLKSLPVRLSD</sequence>
<dbReference type="GO" id="GO:0006707">
    <property type="term" value="P:cholesterol catabolic process"/>
    <property type="evidence" value="ECO:0007669"/>
    <property type="project" value="TreeGrafter"/>
</dbReference>
<name>A0A6L6WXW4_9ACTN</name>
<dbReference type="AlphaFoldDB" id="A0A6L6WXW4"/>
<dbReference type="PROSITE" id="PS00086">
    <property type="entry name" value="CYTOCHROME_P450"/>
    <property type="match status" value="1"/>
</dbReference>
<dbReference type="GO" id="GO:0005506">
    <property type="term" value="F:iron ion binding"/>
    <property type="evidence" value="ECO:0007669"/>
    <property type="project" value="InterPro"/>
</dbReference>
<keyword evidence="2" id="KW-0560">Oxidoreductase</keyword>
<feature type="region of interest" description="Disordered" evidence="3">
    <location>
        <begin position="1"/>
        <end position="39"/>
    </location>
</feature>
<evidence type="ECO:0000256" key="1">
    <source>
        <dbReference type="ARBA" id="ARBA00010617"/>
    </source>
</evidence>
<dbReference type="GO" id="GO:0008395">
    <property type="term" value="F:steroid hydroxylase activity"/>
    <property type="evidence" value="ECO:0007669"/>
    <property type="project" value="TreeGrafter"/>
</dbReference>
<evidence type="ECO:0000313" key="5">
    <source>
        <dbReference type="Proteomes" id="UP000483802"/>
    </source>
</evidence>
<evidence type="ECO:0000313" key="4">
    <source>
        <dbReference type="EMBL" id="MVO86346.1"/>
    </source>
</evidence>
<accession>A0A6L6WXW4</accession>
<gene>
    <name evidence="4" type="ORF">GPA10_16665</name>
</gene>
<keyword evidence="5" id="KW-1185">Reference proteome</keyword>
<feature type="compositionally biased region" description="Acidic residues" evidence="3">
    <location>
        <begin position="14"/>
        <end position="28"/>
    </location>
</feature>
<dbReference type="InterPro" id="IPR001128">
    <property type="entry name" value="Cyt_P450"/>
</dbReference>
<keyword evidence="2" id="KW-0349">Heme</keyword>
<dbReference type="EMBL" id="WPNZ01000008">
    <property type="protein sequence ID" value="MVO86346.1"/>
    <property type="molecule type" value="Genomic_DNA"/>
</dbReference>
<comment type="caution">
    <text evidence="4">The sequence shown here is derived from an EMBL/GenBank/DDBJ whole genome shotgun (WGS) entry which is preliminary data.</text>
</comment>
<dbReference type="InterPro" id="IPR002397">
    <property type="entry name" value="Cyt_P450_B"/>
</dbReference>
<dbReference type="InterPro" id="IPR036396">
    <property type="entry name" value="Cyt_P450_sf"/>
</dbReference>
<comment type="similarity">
    <text evidence="1 2">Belongs to the cytochrome P450 family.</text>
</comment>
<dbReference type="Gene3D" id="1.10.630.10">
    <property type="entry name" value="Cytochrome P450"/>
    <property type="match status" value="1"/>
</dbReference>
<dbReference type="GO" id="GO:0036199">
    <property type="term" value="F:cholest-4-en-3-one 26-monooxygenase activity"/>
    <property type="evidence" value="ECO:0007669"/>
    <property type="project" value="TreeGrafter"/>
</dbReference>
<dbReference type="PANTHER" id="PTHR46696:SF4">
    <property type="entry name" value="BIOTIN BIOSYNTHESIS CYTOCHROME P450"/>
    <property type="match status" value="1"/>
</dbReference>
<proteinExistence type="inferred from homology"/>
<dbReference type="PANTHER" id="PTHR46696">
    <property type="entry name" value="P450, PUTATIVE (EUROFUNG)-RELATED"/>
    <property type="match status" value="1"/>
</dbReference>
<evidence type="ECO:0000256" key="3">
    <source>
        <dbReference type="SAM" id="MobiDB-lite"/>
    </source>
</evidence>
<dbReference type="PRINTS" id="PR00359">
    <property type="entry name" value="BP450"/>
</dbReference>
<evidence type="ECO:0000256" key="2">
    <source>
        <dbReference type="RuleBase" id="RU000461"/>
    </source>
</evidence>
<dbReference type="SUPFAM" id="SSF48264">
    <property type="entry name" value="Cytochrome P450"/>
    <property type="match status" value="1"/>
</dbReference>
<dbReference type="GO" id="GO:0020037">
    <property type="term" value="F:heme binding"/>
    <property type="evidence" value="ECO:0007669"/>
    <property type="project" value="InterPro"/>
</dbReference>
<protein>
    <submittedName>
        <fullName evidence="4">Cytochrome P450</fullName>
    </submittedName>
</protein>
<keyword evidence="2" id="KW-0479">Metal-binding</keyword>
<dbReference type="Pfam" id="PF00067">
    <property type="entry name" value="p450"/>
    <property type="match status" value="1"/>
</dbReference>
<reference evidence="4 5" key="1">
    <citation type="submission" date="2019-11" db="EMBL/GenBank/DDBJ databases">
        <title>Streptomyces typhae sp. nov., a novel endophytic actinomycete isolated from the root of cattail pollen (Typha angustifolia L.).</title>
        <authorList>
            <person name="Peng C."/>
        </authorList>
    </citation>
    <scope>NUCLEOTIDE SEQUENCE [LARGE SCALE GENOMIC DNA]</scope>
    <source>
        <strain evidence="5">p1417</strain>
    </source>
</reference>
<keyword evidence="2" id="KW-0503">Monooxygenase</keyword>
<dbReference type="InterPro" id="IPR017972">
    <property type="entry name" value="Cyt_P450_CS"/>
</dbReference>